<feature type="repeat" description="RCC1" evidence="1">
    <location>
        <begin position="430"/>
        <end position="495"/>
    </location>
</feature>
<evidence type="ECO:0000313" key="3">
    <source>
        <dbReference type="EMBL" id="CTR10030.1"/>
    </source>
</evidence>
<dbReference type="PROSITE" id="PS50012">
    <property type="entry name" value="RCC1_3"/>
    <property type="match status" value="2"/>
</dbReference>
<dbReference type="Pfam" id="PF00415">
    <property type="entry name" value="RCC1"/>
    <property type="match status" value="2"/>
</dbReference>
<dbReference type="GO" id="GO:0005743">
    <property type="term" value="C:mitochondrial inner membrane"/>
    <property type="evidence" value="ECO:0007669"/>
    <property type="project" value="TreeGrafter"/>
</dbReference>
<feature type="compositionally biased region" description="Pro residues" evidence="2">
    <location>
        <begin position="647"/>
        <end position="657"/>
    </location>
</feature>
<evidence type="ECO:0000256" key="2">
    <source>
        <dbReference type="SAM" id="MobiDB-lite"/>
    </source>
</evidence>
<dbReference type="Proteomes" id="UP000199069">
    <property type="component" value="Unassembled WGS sequence"/>
</dbReference>
<dbReference type="OrthoDB" id="10256179at2759"/>
<reference evidence="4 6" key="2">
    <citation type="journal article" date="2018" name="Elife">
        <title>Functional genomics of lipid metabolism in the oleaginous yeast Rhodosporidium toruloides.</title>
        <authorList>
            <person name="Coradetti S.T."/>
            <person name="Pinel D."/>
            <person name="Geiselman G."/>
            <person name="Ito M."/>
            <person name="Mondo S."/>
            <person name="Reilly M.C."/>
            <person name="Cheng Y.F."/>
            <person name="Bauer S."/>
            <person name="Grigoriev I."/>
            <person name="Gladden J.M."/>
            <person name="Simmons B.A."/>
            <person name="Brem R."/>
            <person name="Arkin A.P."/>
            <person name="Skerker J.M."/>
        </authorList>
    </citation>
    <scope>NUCLEOTIDE SEQUENCE [LARGE SCALE GENOMIC DNA]</scope>
    <source>
        <strain evidence="4 6">NBRC 0880</strain>
    </source>
</reference>
<reference evidence="3 5" key="1">
    <citation type="submission" date="2015-07" db="EMBL/GenBank/DDBJ databases">
        <authorList>
            <person name="Cajimat M.N.B."/>
            <person name="Milazzo M.L."/>
            <person name="Fulhorst C.F."/>
        </authorList>
    </citation>
    <scope>NUCLEOTIDE SEQUENCE [LARGE SCALE GENOMIC DNA]</scope>
    <source>
        <strain evidence="3">Single colony</strain>
    </source>
</reference>
<dbReference type="InterPro" id="IPR000408">
    <property type="entry name" value="Reg_chr_condens"/>
</dbReference>
<dbReference type="PANTHER" id="PTHR47563">
    <property type="entry name" value="PROTEIN FMP25, MITOCHONDRIAL"/>
    <property type="match status" value="1"/>
</dbReference>
<evidence type="ECO:0000313" key="4">
    <source>
        <dbReference type="EMBL" id="PRQ71267.1"/>
    </source>
</evidence>
<dbReference type="InterPro" id="IPR009091">
    <property type="entry name" value="RCC1/BLIP-II"/>
</dbReference>
<dbReference type="InterPro" id="IPR053245">
    <property type="entry name" value="MitoProcess-Associated"/>
</dbReference>
<feature type="region of interest" description="Disordered" evidence="2">
    <location>
        <begin position="591"/>
        <end position="661"/>
    </location>
</feature>
<dbReference type="Proteomes" id="UP000239560">
    <property type="component" value="Unassembled WGS sequence"/>
</dbReference>
<dbReference type="EMBL" id="LCTV02000012">
    <property type="protein sequence ID" value="PRQ71267.1"/>
    <property type="molecule type" value="Genomic_DNA"/>
</dbReference>
<proteinExistence type="predicted"/>
<organism evidence="3 5">
    <name type="scientific">Rhodotorula toruloides</name>
    <name type="common">Yeast</name>
    <name type="synonym">Rhodosporidium toruloides</name>
    <dbReference type="NCBI Taxonomy" id="5286"/>
    <lineage>
        <taxon>Eukaryota</taxon>
        <taxon>Fungi</taxon>
        <taxon>Dikarya</taxon>
        <taxon>Basidiomycota</taxon>
        <taxon>Pucciniomycotina</taxon>
        <taxon>Microbotryomycetes</taxon>
        <taxon>Sporidiobolales</taxon>
        <taxon>Sporidiobolaceae</taxon>
        <taxon>Rhodotorula</taxon>
    </lineage>
</organism>
<evidence type="ECO:0000256" key="1">
    <source>
        <dbReference type="PROSITE-ProRule" id="PRU00235"/>
    </source>
</evidence>
<dbReference type="AlphaFoldDB" id="A0A0K3CNI4"/>
<accession>A0A0K3CNI4</accession>
<dbReference type="OMA" id="RSIHFCT"/>
<evidence type="ECO:0000313" key="5">
    <source>
        <dbReference type="Proteomes" id="UP000199069"/>
    </source>
</evidence>
<evidence type="ECO:0000313" key="6">
    <source>
        <dbReference type="Proteomes" id="UP000239560"/>
    </source>
</evidence>
<dbReference type="GO" id="GO:0034551">
    <property type="term" value="P:mitochondrial respiratory chain complex III assembly"/>
    <property type="evidence" value="ECO:0007669"/>
    <property type="project" value="TreeGrafter"/>
</dbReference>
<dbReference type="Gene3D" id="2.130.10.30">
    <property type="entry name" value="Regulator of chromosome condensation 1/beta-lactamase-inhibitor protein II"/>
    <property type="match status" value="2"/>
</dbReference>
<keyword evidence="5" id="KW-1185">Reference proteome</keyword>
<sequence length="687" mass="72355">MNRSRALVATTLRSRPAPAARRTLTTSRSSSAGSARSSKAVLPATLAAALAAGGLAFALSQRNELELDAEPGKGGWTTTSGREKVGKGGIRPEVFLWGRNTHGVASTSTSNSTQIKRPTAAPALSNLILRDLALSATYGVAVDSNGDVLQWGHGYGAPEQGGVEKTLTGKNLIKVVPTEEGKVFGLSKKGEVWVWASDKLAQRAGGASLSDLPARVEESGWMWVLGKGALWGRNDGGGVEVLKVHPDVKLERGEKFTSLSAGASHLLALTSRGRSFALPLCLSANTHGQLGVRSVRLLSPPHPGSSASGELTIRLEPDERLNEMGWEKLPPPPKKLDPLLLPAVSPPTPSNPTPKSDHVPALPSPSPVASAQDEQAVTLHPDPSRHAALERSIHFCTTLHEIPSLRGVQVAQLEAGKRHSLARLGGPMEGRVLGWGMNSYGQLGLGSSLSYPCIPAPTEIPLVRSPAYSGSNRPISCKCTKLAAGGNVSYFVVETEKGVDLLASGQGQYGGLGNGMWAHATNPVRVKTVSGLREWNDRTNKVEFVGIKDVQAGEGHVAVVLDNAVSHADGSSYGRDVFVWGYNEHYQLGTGKRSNLPTPQHLSPLPYPGASPTVIAAASDKESHESSLSSGTTSPMPHKRMQLSPSLPAPTHPPPPTYSRLPRGAIVEEAITAGDGGSGVYWRVLNP</sequence>
<dbReference type="STRING" id="5286.A0A0K3CNI4"/>
<dbReference type="PANTHER" id="PTHR47563:SF1">
    <property type="entry name" value="PROTEIN FMP25, MITOCHONDRIAL"/>
    <property type="match status" value="1"/>
</dbReference>
<protein>
    <submittedName>
        <fullName evidence="3">BY PROTMAP: gi|472587499|gb|EMS24995.1| mitochondrial protein [Rhodosporidium toruloides NP11] gi|647398548|emb|CDR42565.1| RHTO0S07e01288g1_1 [Rhodosporidium toruloides]</fullName>
    </submittedName>
    <submittedName>
        <fullName evidence="4">Regulator of chromosome condensation 1/beta-lactamase-inhibitor protein II</fullName>
    </submittedName>
</protein>
<name>A0A0K3CNI4_RHOTO</name>
<gene>
    <name evidence="3" type="primary">FGENESH: predicted gene_12.51</name>
    <name evidence="4" type="ORF">AAT19DRAFT_10125</name>
    <name evidence="3" type="ORF">BN2166_0058910</name>
</gene>
<dbReference type="EMBL" id="CWKI01000012">
    <property type="protein sequence ID" value="CTR10030.1"/>
    <property type="molecule type" value="Genomic_DNA"/>
</dbReference>
<feature type="compositionally biased region" description="Polar residues" evidence="2">
    <location>
        <begin position="592"/>
        <end position="601"/>
    </location>
</feature>
<dbReference type="SUPFAM" id="SSF50985">
    <property type="entry name" value="RCC1/BLIP-II"/>
    <property type="match status" value="1"/>
</dbReference>
<feature type="region of interest" description="Disordered" evidence="2">
    <location>
        <begin position="324"/>
        <end position="378"/>
    </location>
</feature>
<feature type="region of interest" description="Disordered" evidence="2">
    <location>
        <begin position="15"/>
        <end position="37"/>
    </location>
</feature>
<feature type="repeat" description="RCC1" evidence="1">
    <location>
        <begin position="575"/>
        <end position="631"/>
    </location>
</feature>